<dbReference type="EMBL" id="CU207366">
    <property type="protein sequence ID" value="CAL67054.1"/>
    <property type="molecule type" value="Genomic_DNA"/>
</dbReference>
<sequence length="191" mass="22006">MSTRDFTVIRLYSFFATDIYSDFNLSKSSKFVNHIQNYFLMKKIIFAVIILLNLTAFSQTEDSLNSPKRLVQDFFEAFHAQDTVKLKSFATDGVKMESVSMDAEGNTKLISEDYSNFIKSIASIPSEVSFEEKLHEFRIEENGLLATVTTPYSFYYNGNFSHSGVNSFQLVNFNGKWKIVYLIDTRLKQKL</sequence>
<reference evidence="1 2" key="1">
    <citation type="journal article" date="2006" name="Environ. Microbiol.">
        <title>Whole genome analysis of the marine Bacteroidetes'Gramella forsetii' reveals adaptations to degradation of polymeric organic matter.</title>
        <authorList>
            <person name="Bauer M."/>
            <person name="Kube M."/>
            <person name="Teeling H."/>
            <person name="Richter M."/>
            <person name="Lombardot T."/>
            <person name="Allers E."/>
            <person name="Wuerdemann C.A."/>
            <person name="Quast C."/>
            <person name="Kuhl H."/>
            <person name="Knaust F."/>
            <person name="Woebken D."/>
            <person name="Bischof K."/>
            <person name="Mussmann M."/>
            <person name="Choudhuri J.V."/>
            <person name="Meyer F."/>
            <person name="Reinhardt R."/>
            <person name="Amann R.I."/>
            <person name="Gloeckner F.O."/>
        </authorList>
    </citation>
    <scope>NUCLEOTIDE SEQUENCE [LARGE SCALE GENOMIC DNA]</scope>
    <source>
        <strain evidence="2">DSM 17595 / CGMCC 1.15422 / KT0803</strain>
    </source>
</reference>
<dbReference type="HOGENOM" id="CLU_121854_0_0_10"/>
<gene>
    <name evidence="1" type="ordered locus">GFO_2089</name>
</gene>
<dbReference type="InterPro" id="IPR032710">
    <property type="entry name" value="NTF2-like_dom_sf"/>
</dbReference>
<dbReference type="KEGG" id="gfo:GFO_2089"/>
<dbReference type="eggNOG" id="ENOG5032SDI">
    <property type="taxonomic scope" value="Bacteria"/>
</dbReference>
<dbReference type="STRING" id="411154.GFO_2089"/>
<organism evidence="1 2">
    <name type="scientific">Christiangramia forsetii (strain DSM 17595 / CGMCC 1.15422 / KT0803)</name>
    <name type="common">Gramella forsetii</name>
    <dbReference type="NCBI Taxonomy" id="411154"/>
    <lineage>
        <taxon>Bacteria</taxon>
        <taxon>Pseudomonadati</taxon>
        <taxon>Bacteroidota</taxon>
        <taxon>Flavobacteriia</taxon>
        <taxon>Flavobacteriales</taxon>
        <taxon>Flavobacteriaceae</taxon>
        <taxon>Christiangramia</taxon>
    </lineage>
</organism>
<dbReference type="Proteomes" id="UP000000755">
    <property type="component" value="Chromosome"/>
</dbReference>
<protein>
    <submittedName>
        <fullName evidence="1">Uncharacterized protein</fullName>
    </submittedName>
</protein>
<accession>A0M359</accession>
<evidence type="ECO:0000313" key="2">
    <source>
        <dbReference type="Proteomes" id="UP000000755"/>
    </source>
</evidence>
<dbReference type="SUPFAM" id="SSF54427">
    <property type="entry name" value="NTF2-like"/>
    <property type="match status" value="1"/>
</dbReference>
<proteinExistence type="predicted"/>
<name>A0M359_CHRFK</name>
<dbReference type="AlphaFoldDB" id="A0M359"/>
<evidence type="ECO:0000313" key="1">
    <source>
        <dbReference type="EMBL" id="CAL67054.1"/>
    </source>
</evidence>
<dbReference type="Gene3D" id="3.10.450.50">
    <property type="match status" value="1"/>
</dbReference>